<dbReference type="PANTHER" id="PTHR30238:SF4">
    <property type="entry name" value="SLL1022 PROTEIN"/>
    <property type="match status" value="1"/>
</dbReference>
<keyword evidence="4 6" id="KW-1133">Transmembrane helix</keyword>
<dbReference type="InterPro" id="IPR005496">
    <property type="entry name" value="Integral_membrane_TerC"/>
</dbReference>
<comment type="subcellular location">
    <subcellularLocation>
        <location evidence="1">Membrane</location>
        <topology evidence="1">Multi-pass membrane protein</topology>
    </subcellularLocation>
</comment>
<evidence type="ECO:0000256" key="3">
    <source>
        <dbReference type="ARBA" id="ARBA00022692"/>
    </source>
</evidence>
<sequence length="230" mass="25187">MSSELLWTLLTIIGIDIVLGGDNAIVVALACRNLPDHLRNKAIFLGILFAVVARGTLTVIAVQLLAVPYLMPIGGLFLVWIAFRLLKSSEDHTSLTTHTKVSEAIKTIVLADVVMGFDNVIAVAGAADGNATLVLAGLIISVPIIIWGSKIILYLMNKFPLIIYIGAAILLYTAGKMILHEQDIVMFFQDHLFPVSYFIPALIVISLTIAWLNNKIKGFEWVFFQVGKKK</sequence>
<evidence type="ECO:0000256" key="4">
    <source>
        <dbReference type="ARBA" id="ARBA00022989"/>
    </source>
</evidence>
<dbReference type="RefSeq" id="WP_110609531.1">
    <property type="nucleotide sequence ID" value="NZ_PDOD01000002.1"/>
</dbReference>
<dbReference type="NCBIfam" id="TIGR03717">
    <property type="entry name" value="R_switched_YjbE"/>
    <property type="match status" value="1"/>
</dbReference>
<feature type="transmembrane region" description="Helical" evidence="6">
    <location>
        <begin position="133"/>
        <end position="154"/>
    </location>
</feature>
<proteinExistence type="inferred from homology"/>
<feature type="transmembrane region" description="Helical" evidence="6">
    <location>
        <begin position="191"/>
        <end position="212"/>
    </location>
</feature>
<accession>A0A323TGA1</accession>
<dbReference type="OrthoDB" id="5295733at2"/>
<dbReference type="PANTHER" id="PTHR30238">
    <property type="entry name" value="MEMBRANE BOUND PREDICTED REDOX MODULATOR"/>
    <property type="match status" value="1"/>
</dbReference>
<organism evidence="7 8">
    <name type="scientific">Salipaludibacillus keqinensis</name>
    <dbReference type="NCBI Taxonomy" id="2045207"/>
    <lineage>
        <taxon>Bacteria</taxon>
        <taxon>Bacillati</taxon>
        <taxon>Bacillota</taxon>
        <taxon>Bacilli</taxon>
        <taxon>Bacillales</taxon>
        <taxon>Bacillaceae</taxon>
    </lineage>
</organism>
<evidence type="ECO:0000313" key="8">
    <source>
        <dbReference type="Proteomes" id="UP000248214"/>
    </source>
</evidence>
<dbReference type="Proteomes" id="UP000248214">
    <property type="component" value="Unassembled WGS sequence"/>
</dbReference>
<gene>
    <name evidence="7" type="ORF">CR194_10035</name>
</gene>
<evidence type="ECO:0000256" key="6">
    <source>
        <dbReference type="SAM" id="Phobius"/>
    </source>
</evidence>
<keyword evidence="8" id="KW-1185">Reference proteome</keyword>
<reference evidence="7 8" key="1">
    <citation type="submission" date="2017-10" db="EMBL/GenBank/DDBJ databases">
        <title>Bacillus sp. nov., a halophilic bacterium isolated from a Keqin Lake.</title>
        <authorList>
            <person name="Wang H."/>
        </authorList>
    </citation>
    <scope>NUCLEOTIDE SEQUENCE [LARGE SCALE GENOMIC DNA]</scope>
    <source>
        <strain evidence="7 8">KQ-12</strain>
    </source>
</reference>
<feature type="transmembrane region" description="Helical" evidence="6">
    <location>
        <begin position="161"/>
        <end position="179"/>
    </location>
</feature>
<evidence type="ECO:0000256" key="2">
    <source>
        <dbReference type="ARBA" id="ARBA00007511"/>
    </source>
</evidence>
<dbReference type="GO" id="GO:0016020">
    <property type="term" value="C:membrane"/>
    <property type="evidence" value="ECO:0007669"/>
    <property type="project" value="UniProtKB-SubCell"/>
</dbReference>
<dbReference type="InterPro" id="IPR022301">
    <property type="entry name" value="Integral_membrane_YjbE"/>
</dbReference>
<evidence type="ECO:0000313" key="7">
    <source>
        <dbReference type="EMBL" id="PYZ93500.1"/>
    </source>
</evidence>
<protein>
    <recommendedName>
        <fullName evidence="9">Tellurium resistance protein TerC</fullName>
    </recommendedName>
</protein>
<evidence type="ECO:0000256" key="1">
    <source>
        <dbReference type="ARBA" id="ARBA00004141"/>
    </source>
</evidence>
<comment type="similarity">
    <text evidence="2">Belongs to the TerC family.</text>
</comment>
<feature type="transmembrane region" description="Helical" evidence="6">
    <location>
        <begin position="6"/>
        <end position="30"/>
    </location>
</feature>
<keyword evidence="5 6" id="KW-0472">Membrane</keyword>
<name>A0A323TGA1_9BACI</name>
<evidence type="ECO:0008006" key="9">
    <source>
        <dbReference type="Google" id="ProtNLM"/>
    </source>
</evidence>
<feature type="transmembrane region" description="Helical" evidence="6">
    <location>
        <begin position="107"/>
        <end position="127"/>
    </location>
</feature>
<feature type="transmembrane region" description="Helical" evidence="6">
    <location>
        <begin position="69"/>
        <end position="86"/>
    </location>
</feature>
<dbReference type="EMBL" id="PDOD01000002">
    <property type="protein sequence ID" value="PYZ93500.1"/>
    <property type="molecule type" value="Genomic_DNA"/>
</dbReference>
<keyword evidence="3 6" id="KW-0812">Transmembrane</keyword>
<dbReference type="Pfam" id="PF03741">
    <property type="entry name" value="TerC"/>
    <property type="match status" value="1"/>
</dbReference>
<feature type="transmembrane region" description="Helical" evidence="6">
    <location>
        <begin position="42"/>
        <end position="63"/>
    </location>
</feature>
<comment type="caution">
    <text evidence="7">The sequence shown here is derived from an EMBL/GenBank/DDBJ whole genome shotgun (WGS) entry which is preliminary data.</text>
</comment>
<dbReference type="AlphaFoldDB" id="A0A323TGA1"/>
<evidence type="ECO:0000256" key="5">
    <source>
        <dbReference type="ARBA" id="ARBA00023136"/>
    </source>
</evidence>